<accession>A0ABR0HCP5</accession>
<evidence type="ECO:0000256" key="1">
    <source>
        <dbReference type="SAM" id="MobiDB-lite"/>
    </source>
</evidence>
<dbReference type="RefSeq" id="XP_062765598.1">
    <property type="nucleotide sequence ID" value="XM_062905893.1"/>
</dbReference>
<evidence type="ECO:0000313" key="3">
    <source>
        <dbReference type="Proteomes" id="UP001326199"/>
    </source>
</evidence>
<feature type="compositionally biased region" description="Polar residues" evidence="1">
    <location>
        <begin position="54"/>
        <end position="79"/>
    </location>
</feature>
<sequence length="100" mass="11645">MDRVLGTYISSRLYRRHNDPKDPAKYHHNEIYGWTNLNNPKRREGDPCKECRKSTQTPYKETKNTEFVGSTDPAKSQGLSHHWWPGAVPRVATLYQGEML</sequence>
<keyword evidence="3" id="KW-1185">Reference proteome</keyword>
<dbReference type="GeneID" id="87925987"/>
<name>A0ABR0HCP5_9PEZI</name>
<proteinExistence type="predicted"/>
<feature type="region of interest" description="Disordered" evidence="1">
    <location>
        <begin position="41"/>
        <end position="82"/>
    </location>
</feature>
<protein>
    <submittedName>
        <fullName evidence="2">Uncharacterized protein</fullName>
    </submittedName>
</protein>
<organism evidence="2 3">
    <name type="scientific">Podospora pseudopauciseta</name>
    <dbReference type="NCBI Taxonomy" id="2093780"/>
    <lineage>
        <taxon>Eukaryota</taxon>
        <taxon>Fungi</taxon>
        <taxon>Dikarya</taxon>
        <taxon>Ascomycota</taxon>
        <taxon>Pezizomycotina</taxon>
        <taxon>Sordariomycetes</taxon>
        <taxon>Sordariomycetidae</taxon>
        <taxon>Sordariales</taxon>
        <taxon>Podosporaceae</taxon>
        <taxon>Podospora</taxon>
    </lineage>
</organism>
<comment type="caution">
    <text evidence="2">The sequence shown here is derived from an EMBL/GenBank/DDBJ whole genome shotgun (WGS) entry which is preliminary data.</text>
</comment>
<feature type="compositionally biased region" description="Basic and acidic residues" evidence="1">
    <location>
        <begin position="41"/>
        <end position="53"/>
    </location>
</feature>
<dbReference type="EMBL" id="JAFFHB010000005">
    <property type="protein sequence ID" value="KAK4665632.1"/>
    <property type="molecule type" value="Genomic_DNA"/>
</dbReference>
<reference evidence="2 3" key="1">
    <citation type="journal article" date="2023" name="bioRxiv">
        <title>High-quality genome assemblies of four members of thePodospora anserinaspecies complex.</title>
        <authorList>
            <person name="Ament-Velasquez S.L."/>
            <person name="Vogan A.A."/>
            <person name="Wallerman O."/>
            <person name="Hartmann F."/>
            <person name="Gautier V."/>
            <person name="Silar P."/>
            <person name="Giraud T."/>
            <person name="Johannesson H."/>
        </authorList>
    </citation>
    <scope>NUCLEOTIDE SEQUENCE [LARGE SCALE GENOMIC DNA]</scope>
    <source>
        <strain evidence="2 3">CBS 411.78</strain>
    </source>
</reference>
<gene>
    <name evidence="2" type="ORF">QC763_0064480</name>
</gene>
<dbReference type="Proteomes" id="UP001326199">
    <property type="component" value="Unassembled WGS sequence"/>
</dbReference>
<evidence type="ECO:0000313" key="2">
    <source>
        <dbReference type="EMBL" id="KAK4665632.1"/>
    </source>
</evidence>